<dbReference type="Pfam" id="PF00903">
    <property type="entry name" value="Glyoxalase"/>
    <property type="match status" value="1"/>
</dbReference>
<dbReference type="InterPro" id="IPR004360">
    <property type="entry name" value="Glyas_Fos-R_dOase_dom"/>
</dbReference>
<organism evidence="2 3">
    <name type="scientific">Brachyspira pilosicoli P43/6/78</name>
    <dbReference type="NCBI Taxonomy" id="1042417"/>
    <lineage>
        <taxon>Bacteria</taxon>
        <taxon>Pseudomonadati</taxon>
        <taxon>Spirochaetota</taxon>
        <taxon>Spirochaetia</taxon>
        <taxon>Brachyspirales</taxon>
        <taxon>Brachyspiraceae</taxon>
        <taxon>Brachyspira</taxon>
    </lineage>
</organism>
<gene>
    <name evidence="2" type="ORF">BPP43_07810</name>
</gene>
<evidence type="ECO:0000313" key="2">
    <source>
        <dbReference type="EMBL" id="AGA66768.1"/>
    </source>
</evidence>
<dbReference type="InterPro" id="IPR029068">
    <property type="entry name" value="Glyas_Bleomycin-R_OHBP_Dase"/>
</dbReference>
<dbReference type="PROSITE" id="PS51819">
    <property type="entry name" value="VOC"/>
    <property type="match status" value="1"/>
</dbReference>
<dbReference type="SUPFAM" id="SSF54593">
    <property type="entry name" value="Glyoxalase/Bleomycin resistance protein/Dihydroxybiphenyl dioxygenase"/>
    <property type="match status" value="1"/>
</dbReference>
<dbReference type="InterPro" id="IPR037523">
    <property type="entry name" value="VOC_core"/>
</dbReference>
<accession>A0A3B6VLX8</accession>
<dbReference type="GeneID" id="56440017"/>
<dbReference type="KEGG" id="bpip:BPP43_07810"/>
<evidence type="ECO:0000313" key="3">
    <source>
        <dbReference type="Proteomes" id="UP000010793"/>
    </source>
</evidence>
<dbReference type="PANTHER" id="PTHR36113">
    <property type="entry name" value="LYASE, PUTATIVE-RELATED-RELATED"/>
    <property type="match status" value="1"/>
</dbReference>
<name>A0A3B6VLX8_BRAPL</name>
<dbReference type="Gene3D" id="3.10.180.10">
    <property type="entry name" value="2,3-Dihydroxybiphenyl 1,2-Dioxygenase, domain 1"/>
    <property type="match status" value="1"/>
</dbReference>
<protein>
    <submittedName>
        <fullName evidence="2">Glyoxalase family protein</fullName>
    </submittedName>
</protein>
<evidence type="ECO:0000259" key="1">
    <source>
        <dbReference type="PROSITE" id="PS51819"/>
    </source>
</evidence>
<keyword evidence="3" id="KW-1185">Reference proteome</keyword>
<dbReference type="EMBL" id="CP002873">
    <property type="protein sequence ID" value="AGA66768.1"/>
    <property type="molecule type" value="Genomic_DNA"/>
</dbReference>
<dbReference type="InterPro" id="IPR051332">
    <property type="entry name" value="Fosfomycin_Res_Enzymes"/>
</dbReference>
<dbReference type="Proteomes" id="UP000010793">
    <property type="component" value="Chromosome"/>
</dbReference>
<dbReference type="RefSeq" id="WP_013244386.1">
    <property type="nucleotide sequence ID" value="NC_019908.1"/>
</dbReference>
<proteinExistence type="predicted"/>
<sequence>MKISHIAIWTKDIEKMKEFYIKYFNCKCGDKYVNTKKCFESYFLEFEDNSSRLEIMKRNDINDLDKNKEYYGFAHIAISVGSKERVDSLTNLFEKDGIKILSYPRVTGDGYYESVILDIENNRVEITV</sequence>
<dbReference type="AlphaFoldDB" id="A0A3B6VLX8"/>
<feature type="domain" description="VOC" evidence="1">
    <location>
        <begin position="2"/>
        <end position="128"/>
    </location>
</feature>
<reference evidence="2 3" key="1">
    <citation type="journal article" date="2013" name="Genome Announc.">
        <title>Complete Genome Sequence of the Porcine Strain Brachyspira pilosicoli P43/6/78(T.).</title>
        <authorList>
            <person name="Lin C."/>
            <person name="den Bakker H.C."/>
            <person name="Suzuki H."/>
            <person name="Lefebure T."/>
            <person name="Ponnala L."/>
            <person name="Sun Q."/>
            <person name="Stanhope M.J."/>
            <person name="Wiedmann M."/>
            <person name="Duhamel G.E."/>
        </authorList>
    </citation>
    <scope>NUCLEOTIDE SEQUENCE [LARGE SCALE GENOMIC DNA]</scope>
    <source>
        <strain evidence="2 3">P43/6/78</strain>
    </source>
</reference>
<dbReference type="PANTHER" id="PTHR36113:SF1">
    <property type="entry name" value="GLYOXALASE_BLEOMYCIN RESISTANCE PROTEIN_DIOXYGENASE"/>
    <property type="match status" value="1"/>
</dbReference>